<keyword evidence="2 8" id="KW-0813">Transport</keyword>
<feature type="domain" description="Potassium channel" evidence="11">
    <location>
        <begin position="178"/>
        <end position="257"/>
    </location>
</feature>
<name>A0A7M5V4T3_9CNID</name>
<dbReference type="Proteomes" id="UP000594262">
    <property type="component" value="Unplaced"/>
</dbReference>
<keyword evidence="13" id="KW-1185">Reference proteome</keyword>
<evidence type="ECO:0000256" key="3">
    <source>
        <dbReference type="ARBA" id="ARBA00022692"/>
    </source>
</evidence>
<evidence type="ECO:0000256" key="10">
    <source>
        <dbReference type="SAM" id="Phobius"/>
    </source>
</evidence>
<evidence type="ECO:0000256" key="9">
    <source>
        <dbReference type="SAM" id="MobiDB-lite"/>
    </source>
</evidence>
<feature type="transmembrane region" description="Helical" evidence="10">
    <location>
        <begin position="6"/>
        <end position="29"/>
    </location>
</feature>
<dbReference type="AlphaFoldDB" id="A0A7M5V4T3"/>
<organism evidence="12 13">
    <name type="scientific">Clytia hemisphaerica</name>
    <dbReference type="NCBI Taxonomy" id="252671"/>
    <lineage>
        <taxon>Eukaryota</taxon>
        <taxon>Metazoa</taxon>
        <taxon>Cnidaria</taxon>
        <taxon>Hydrozoa</taxon>
        <taxon>Hydroidolina</taxon>
        <taxon>Leptothecata</taxon>
        <taxon>Obeliida</taxon>
        <taxon>Clytiidae</taxon>
        <taxon>Clytia</taxon>
    </lineage>
</organism>
<feature type="region of interest" description="Disordered" evidence="9">
    <location>
        <begin position="506"/>
        <end position="540"/>
    </location>
</feature>
<dbReference type="GeneID" id="136802634"/>
<dbReference type="PANTHER" id="PTHR11003:SF10">
    <property type="entry name" value="POTASSIUM CHANNEL DOMAIN-CONTAINING PROTEIN"/>
    <property type="match status" value="1"/>
</dbReference>
<comment type="similarity">
    <text evidence="8">Belongs to the two pore domain potassium channel (TC 1.A.1.8) family.</text>
</comment>
<evidence type="ECO:0000313" key="13">
    <source>
        <dbReference type="Proteomes" id="UP000594262"/>
    </source>
</evidence>
<comment type="subcellular location">
    <subcellularLocation>
        <location evidence="1">Membrane</location>
        <topology evidence="1">Multi-pass membrane protein</topology>
    </subcellularLocation>
</comment>
<dbReference type="GO" id="GO:0015271">
    <property type="term" value="F:outward rectifier potassium channel activity"/>
    <property type="evidence" value="ECO:0007669"/>
    <property type="project" value="TreeGrafter"/>
</dbReference>
<feature type="transmembrane region" description="Helical" evidence="10">
    <location>
        <begin position="201"/>
        <end position="219"/>
    </location>
</feature>
<dbReference type="SUPFAM" id="SSF81324">
    <property type="entry name" value="Voltage-gated potassium channels"/>
    <property type="match status" value="2"/>
</dbReference>
<proteinExistence type="inferred from homology"/>
<evidence type="ECO:0000256" key="4">
    <source>
        <dbReference type="ARBA" id="ARBA00022989"/>
    </source>
</evidence>
<dbReference type="RefSeq" id="XP_066915487.1">
    <property type="nucleotide sequence ID" value="XM_067059386.1"/>
</dbReference>
<evidence type="ECO:0000256" key="1">
    <source>
        <dbReference type="ARBA" id="ARBA00004141"/>
    </source>
</evidence>
<keyword evidence="7 8" id="KW-0407">Ion channel</keyword>
<protein>
    <recommendedName>
        <fullName evidence="11">Potassium channel domain-containing protein</fullName>
    </recommendedName>
</protein>
<evidence type="ECO:0000256" key="2">
    <source>
        <dbReference type="ARBA" id="ARBA00022448"/>
    </source>
</evidence>
<evidence type="ECO:0000313" key="12">
    <source>
        <dbReference type="EnsemblMetazoa" id="CLYHEMP009804.1"/>
    </source>
</evidence>
<dbReference type="InterPro" id="IPR013099">
    <property type="entry name" value="K_chnl_dom"/>
</dbReference>
<keyword evidence="3 8" id="KW-0812">Transmembrane</keyword>
<keyword evidence="5 8" id="KW-0406">Ion transport</keyword>
<evidence type="ECO:0000256" key="8">
    <source>
        <dbReference type="RuleBase" id="RU003857"/>
    </source>
</evidence>
<feature type="domain" description="Potassium channel" evidence="11">
    <location>
        <begin position="73"/>
        <end position="134"/>
    </location>
</feature>
<keyword evidence="6 10" id="KW-0472">Membrane</keyword>
<dbReference type="GO" id="GO:0022841">
    <property type="term" value="F:potassium ion leak channel activity"/>
    <property type="evidence" value="ECO:0007669"/>
    <property type="project" value="TreeGrafter"/>
</dbReference>
<feature type="transmembrane region" description="Helical" evidence="10">
    <location>
        <begin position="82"/>
        <end position="102"/>
    </location>
</feature>
<dbReference type="GO" id="GO:0005886">
    <property type="term" value="C:plasma membrane"/>
    <property type="evidence" value="ECO:0007669"/>
    <property type="project" value="TreeGrafter"/>
</dbReference>
<reference evidence="12" key="1">
    <citation type="submission" date="2021-01" db="UniProtKB">
        <authorList>
            <consortium name="EnsemblMetazoa"/>
        </authorList>
    </citation>
    <scope>IDENTIFICATION</scope>
</reference>
<feature type="compositionally biased region" description="Polar residues" evidence="9">
    <location>
        <begin position="507"/>
        <end position="517"/>
    </location>
</feature>
<sequence length="734" mass="83592">MQERTFVVIVLILFIIAYLVIGALIFQLLESDNEKELRKKYYELFRDLKRNYNLTKTLMKEIMRVHKEACSIGLMNQASDKWSFAGSFYFAGTVLTTIGYGHTAPSTTYGRLSFIIYALTSIPLNMLLLNTALEVSVTSLTKAFKNIVSRSKYSRPKENSNTVEINIRGVLLLVFIMFICSVAGTAAMFKYIEDWSYFEGVYFTIVSFTTVGLGDYVPFKTASNYNHHEVYRLLNLFVIIIGSIFTYIFLNLLATIYKNMIHQLARQSSLVDKPEKRVRETPALVRAIPRRKMGISRVSSISSSATANEGNPMGSFAAIQRAIDRIRIKAVDDTTTTHGNELKAMNTIEAILQNEYRKIQARQGDNPRSRWHRAAAKARLSNRRKQSDVYKSVVFDTANPSIESILTPANFPERRILQKSLSTLSGKRLQNKSLSTLSCKSLQDAILRHDLASLQEVATEHQPSAFNIQGFKESKAKLSITHEEDLENAIAFQDILQSRLQEEATGVTRQQDSNPFNTLDHGEPHYLTPIASRESSPYSKRRRTSSLRHYRNSLNNNNLNVEGLDELTYEEILKERMERRRKSTKSTYLSSNCKSHRSSLAESDDLHMAMMSSKAIDCADLQENNLNDEPRDPVNAGNYFQHPPLINNSPIDGNQELNYFQCPIEIEIPYYQSEQQDGSPDMEEESYQETPGVGPSYNHRYQVSNNNVQINFQNNQPDGSSSRISCEVFHKYNI</sequence>
<dbReference type="EnsemblMetazoa" id="CLYHEMT009804.1">
    <property type="protein sequence ID" value="CLYHEMP009804.1"/>
    <property type="gene ID" value="CLYHEMG009804"/>
</dbReference>
<evidence type="ECO:0000259" key="11">
    <source>
        <dbReference type="Pfam" id="PF07885"/>
    </source>
</evidence>
<accession>A0A7M5V4T3</accession>
<evidence type="ECO:0000256" key="7">
    <source>
        <dbReference type="ARBA" id="ARBA00023303"/>
    </source>
</evidence>
<dbReference type="InterPro" id="IPR003280">
    <property type="entry name" value="2pore_dom_K_chnl"/>
</dbReference>
<dbReference type="Gene3D" id="1.10.287.70">
    <property type="match status" value="1"/>
</dbReference>
<dbReference type="PRINTS" id="PR01333">
    <property type="entry name" value="2POREKCHANEL"/>
</dbReference>
<feature type="transmembrane region" description="Helical" evidence="10">
    <location>
        <begin position="165"/>
        <end position="189"/>
    </location>
</feature>
<feature type="transmembrane region" description="Helical" evidence="10">
    <location>
        <begin position="231"/>
        <end position="257"/>
    </location>
</feature>
<dbReference type="Pfam" id="PF07885">
    <property type="entry name" value="Ion_trans_2"/>
    <property type="match status" value="2"/>
</dbReference>
<dbReference type="GO" id="GO:0030322">
    <property type="term" value="P:stabilization of membrane potential"/>
    <property type="evidence" value="ECO:0007669"/>
    <property type="project" value="TreeGrafter"/>
</dbReference>
<dbReference type="OrthoDB" id="297496at2759"/>
<keyword evidence="4 10" id="KW-1133">Transmembrane helix</keyword>
<evidence type="ECO:0000256" key="5">
    <source>
        <dbReference type="ARBA" id="ARBA00023065"/>
    </source>
</evidence>
<dbReference type="PANTHER" id="PTHR11003">
    <property type="entry name" value="POTASSIUM CHANNEL, SUBFAMILY K"/>
    <property type="match status" value="1"/>
</dbReference>
<evidence type="ECO:0000256" key="6">
    <source>
        <dbReference type="ARBA" id="ARBA00023136"/>
    </source>
</evidence>